<protein>
    <submittedName>
        <fullName evidence="2">Uncharacterized protein</fullName>
    </submittedName>
</protein>
<dbReference type="AlphaFoldDB" id="A0A834MQY0"/>
<accession>A0A834MQY0</accession>
<evidence type="ECO:0000313" key="2">
    <source>
        <dbReference type="EMBL" id="KAF7380374.1"/>
    </source>
</evidence>
<feature type="transmembrane region" description="Helical" evidence="1">
    <location>
        <begin position="12"/>
        <end position="31"/>
    </location>
</feature>
<evidence type="ECO:0000256" key="1">
    <source>
        <dbReference type="SAM" id="Phobius"/>
    </source>
</evidence>
<keyword evidence="1" id="KW-0812">Transmembrane</keyword>
<comment type="caution">
    <text evidence="2">The sequence shown here is derived from an EMBL/GenBank/DDBJ whole genome shotgun (WGS) entry which is preliminary data.</text>
</comment>
<name>A0A834MQY0_VESGE</name>
<dbReference type="Proteomes" id="UP000617340">
    <property type="component" value="Unassembled WGS sequence"/>
</dbReference>
<dbReference type="EMBL" id="JACSDZ010000023">
    <property type="protein sequence ID" value="KAF7380374.1"/>
    <property type="molecule type" value="Genomic_DNA"/>
</dbReference>
<keyword evidence="1" id="KW-0472">Membrane</keyword>
<reference evidence="2" key="1">
    <citation type="journal article" date="2020" name="G3 (Bethesda)">
        <title>High-Quality Assemblies for Three Invasive Social Wasps from the &lt;i&gt;Vespula&lt;/i&gt; Genus.</title>
        <authorList>
            <person name="Harrop T.W.R."/>
            <person name="Guhlin J."/>
            <person name="McLaughlin G.M."/>
            <person name="Permina E."/>
            <person name="Stockwell P."/>
            <person name="Gilligan J."/>
            <person name="Le Lec M.F."/>
            <person name="Gruber M.A.M."/>
            <person name="Quinn O."/>
            <person name="Lovegrove M."/>
            <person name="Duncan E.J."/>
            <person name="Remnant E.J."/>
            <person name="Van Eeckhoven J."/>
            <person name="Graham B."/>
            <person name="Knapp R.A."/>
            <person name="Langford K.W."/>
            <person name="Kronenberg Z."/>
            <person name="Press M.O."/>
            <person name="Eacker S.M."/>
            <person name="Wilson-Rankin E.E."/>
            <person name="Purcell J."/>
            <person name="Lester P.J."/>
            <person name="Dearden P.K."/>
        </authorList>
    </citation>
    <scope>NUCLEOTIDE SEQUENCE</scope>
    <source>
        <strain evidence="2">Linc-1</strain>
    </source>
</reference>
<proteinExistence type="predicted"/>
<evidence type="ECO:0000313" key="3">
    <source>
        <dbReference type="Proteomes" id="UP000617340"/>
    </source>
</evidence>
<organism evidence="2 3">
    <name type="scientific">Vespula germanica</name>
    <name type="common">German yellow jacket</name>
    <name type="synonym">Paravespula germanica</name>
    <dbReference type="NCBI Taxonomy" id="30212"/>
    <lineage>
        <taxon>Eukaryota</taxon>
        <taxon>Metazoa</taxon>
        <taxon>Ecdysozoa</taxon>
        <taxon>Arthropoda</taxon>
        <taxon>Hexapoda</taxon>
        <taxon>Insecta</taxon>
        <taxon>Pterygota</taxon>
        <taxon>Neoptera</taxon>
        <taxon>Endopterygota</taxon>
        <taxon>Hymenoptera</taxon>
        <taxon>Apocrita</taxon>
        <taxon>Aculeata</taxon>
        <taxon>Vespoidea</taxon>
        <taxon>Vespidae</taxon>
        <taxon>Vespinae</taxon>
        <taxon>Vespula</taxon>
    </lineage>
</organism>
<keyword evidence="1" id="KW-1133">Transmembrane helix</keyword>
<gene>
    <name evidence="2" type="ORF">HZH68_016239</name>
</gene>
<sequence length="133" mass="15348">MLPNFQTDLMMATGVLLYIRGTLGLLTAAILKNLALHVIRHLMCQIVKTAEEADAAYEFITNIANNLKPKLVLLLRALSVWEYLGNRKRRKSIYFLPTKFAKTNMALFYKAWNGGKTKWEGFTYFKGFKRKQL</sequence>
<keyword evidence="3" id="KW-1185">Reference proteome</keyword>